<dbReference type="Proteomes" id="UP000075886">
    <property type="component" value="Unassembled WGS sequence"/>
</dbReference>
<sequence>MPPVKRETRATGIRGRTKVELPSRQKPEIHSTPSLCSEVKLRNITNTLKMSATGGPEETTSQQRTKRMKKSNSPTTGGQTGEQCQPPASELIAFEKLRFVLGRHYFAVCDRLALVDYVPRCTRNVPECAQRHVSKRSSRTKCVGPMRLTTTNDQLLEHRPDQFVLFLNQAIMRREFVGVELFVTGLQLMLTVNHPSTELGVDYQVQDIVLGTGEALERCLEHFPPCRWDMRPAYQRIVYGQLDAPCFAKCDQSEGLFRNVLHLIEHLIETDEDKTKTDRSSVGKRTNRGKSKPDDEIFFSNYNSWMSSNRLCYDFDQLPREERFQRLFAVLQILVKLLEMDLAMWILRHPTKTHQNICNPSRCPLVAKLVWNGDHGSVNLFIKKLFQTFICMNALQYPNEDIAIVSRLINLVTVAVNLSEFQLSDGLIPYPCVKDNSQHYARQLWKTLESSRYFSIGLCLRTIQNLRSSFLKLRLSEQLIQKLNRRAKLGNVRGFFQQLLERCWMDYEEQTPMVDVEPPSSLYPVLDTHRTRAKASEIYQQEYIDLLLVALRAYCDMYQLPAYFRENMVQPSGSGVSSNAPDATECIVSQPDEPDERMIFQGVAVTGELVLEYRDDIKYLLLIEQHLKKLTETSTEERELFRHWISFLSEVDPSLAIG</sequence>
<evidence type="ECO:0000256" key="1">
    <source>
        <dbReference type="SAM" id="MobiDB-lite"/>
    </source>
</evidence>
<reference evidence="2" key="2">
    <citation type="submission" date="2020-05" db="UniProtKB">
        <authorList>
            <consortium name="EnsemblMetazoa"/>
        </authorList>
    </citation>
    <scope>IDENTIFICATION</scope>
    <source>
        <strain evidence="2">FAR1</strain>
    </source>
</reference>
<organism evidence="2 3">
    <name type="scientific">Anopheles farauti</name>
    <dbReference type="NCBI Taxonomy" id="69004"/>
    <lineage>
        <taxon>Eukaryota</taxon>
        <taxon>Metazoa</taxon>
        <taxon>Ecdysozoa</taxon>
        <taxon>Arthropoda</taxon>
        <taxon>Hexapoda</taxon>
        <taxon>Insecta</taxon>
        <taxon>Pterygota</taxon>
        <taxon>Neoptera</taxon>
        <taxon>Endopterygota</taxon>
        <taxon>Diptera</taxon>
        <taxon>Nematocera</taxon>
        <taxon>Culicoidea</taxon>
        <taxon>Culicidae</taxon>
        <taxon>Anophelinae</taxon>
        <taxon>Anopheles</taxon>
    </lineage>
</organism>
<reference evidence="3" key="1">
    <citation type="submission" date="2014-01" db="EMBL/GenBank/DDBJ databases">
        <title>The Genome Sequence of Anopheles farauti FAR1 (V2).</title>
        <authorList>
            <consortium name="The Broad Institute Genomics Platform"/>
            <person name="Neafsey D.E."/>
            <person name="Besansky N."/>
            <person name="Howell P."/>
            <person name="Walton C."/>
            <person name="Young S.K."/>
            <person name="Zeng Q."/>
            <person name="Gargeya S."/>
            <person name="Fitzgerald M."/>
            <person name="Haas B."/>
            <person name="Abouelleil A."/>
            <person name="Allen A.W."/>
            <person name="Alvarado L."/>
            <person name="Arachchi H.M."/>
            <person name="Berlin A.M."/>
            <person name="Chapman S.B."/>
            <person name="Gainer-Dewar J."/>
            <person name="Goldberg J."/>
            <person name="Griggs A."/>
            <person name="Gujja S."/>
            <person name="Hansen M."/>
            <person name="Howarth C."/>
            <person name="Imamovic A."/>
            <person name="Ireland A."/>
            <person name="Larimer J."/>
            <person name="McCowan C."/>
            <person name="Murphy C."/>
            <person name="Pearson M."/>
            <person name="Poon T.W."/>
            <person name="Priest M."/>
            <person name="Roberts A."/>
            <person name="Saif S."/>
            <person name="Shea T."/>
            <person name="Sisk P."/>
            <person name="Sykes S."/>
            <person name="Wortman J."/>
            <person name="Nusbaum C."/>
            <person name="Birren B."/>
        </authorList>
    </citation>
    <scope>NUCLEOTIDE SEQUENCE [LARGE SCALE GENOMIC DNA]</scope>
    <source>
        <strain evidence="3">FAR1</strain>
    </source>
</reference>
<feature type="compositionally biased region" description="Basic and acidic residues" evidence="1">
    <location>
        <begin position="17"/>
        <end position="29"/>
    </location>
</feature>
<evidence type="ECO:0000313" key="2">
    <source>
        <dbReference type="EnsemblMetazoa" id="AFAF018288-PA"/>
    </source>
</evidence>
<accession>A0A182QWJ4</accession>
<proteinExistence type="predicted"/>
<dbReference type="VEuPathDB" id="VectorBase:AFAF018288"/>
<feature type="compositionally biased region" description="Polar residues" evidence="1">
    <location>
        <begin position="71"/>
        <end position="83"/>
    </location>
</feature>
<evidence type="ECO:0000313" key="3">
    <source>
        <dbReference type="Proteomes" id="UP000075886"/>
    </source>
</evidence>
<dbReference type="AlphaFoldDB" id="A0A182QWJ4"/>
<dbReference type="EMBL" id="AXCN02000408">
    <property type="status" value="NOT_ANNOTATED_CDS"/>
    <property type="molecule type" value="Genomic_DNA"/>
</dbReference>
<name>A0A182QWJ4_9DIPT</name>
<feature type="region of interest" description="Disordered" evidence="1">
    <location>
        <begin position="1"/>
        <end position="35"/>
    </location>
</feature>
<protein>
    <submittedName>
        <fullName evidence="2">Uncharacterized protein</fullName>
    </submittedName>
</protein>
<dbReference type="EnsemblMetazoa" id="AFAF018288-RA">
    <property type="protein sequence ID" value="AFAF018288-PA"/>
    <property type="gene ID" value="AFAF018288"/>
</dbReference>
<keyword evidence="3" id="KW-1185">Reference proteome</keyword>
<dbReference type="STRING" id="69004.A0A182QWJ4"/>
<feature type="region of interest" description="Disordered" evidence="1">
    <location>
        <begin position="47"/>
        <end position="85"/>
    </location>
</feature>